<evidence type="ECO:0008006" key="4">
    <source>
        <dbReference type="Google" id="ProtNLM"/>
    </source>
</evidence>
<reference evidence="2 3" key="1">
    <citation type="journal article" date="2015" name="Genome Announc.">
        <title>Expanding the biotechnology potential of lactobacilli through comparative genomics of 213 strains and associated genera.</title>
        <authorList>
            <person name="Sun Z."/>
            <person name="Harris H.M."/>
            <person name="McCann A."/>
            <person name="Guo C."/>
            <person name="Argimon S."/>
            <person name="Zhang W."/>
            <person name="Yang X."/>
            <person name="Jeffery I.B."/>
            <person name="Cooney J.C."/>
            <person name="Kagawa T.F."/>
            <person name="Liu W."/>
            <person name="Song Y."/>
            <person name="Salvetti E."/>
            <person name="Wrobel A."/>
            <person name="Rasinkangas P."/>
            <person name="Parkhill J."/>
            <person name="Rea M.C."/>
            <person name="O'Sullivan O."/>
            <person name="Ritari J."/>
            <person name="Douillard F.P."/>
            <person name="Paul Ross R."/>
            <person name="Yang R."/>
            <person name="Briner A.E."/>
            <person name="Felis G.E."/>
            <person name="de Vos W.M."/>
            <person name="Barrangou R."/>
            <person name="Klaenhammer T.R."/>
            <person name="Caufield P.W."/>
            <person name="Cui Y."/>
            <person name="Zhang H."/>
            <person name="O'Toole P.W."/>
        </authorList>
    </citation>
    <scope>NUCLEOTIDE SEQUENCE [LARGE SCALE GENOMIC DNA]</scope>
    <source>
        <strain evidence="2 3">DSM 19972</strain>
    </source>
</reference>
<dbReference type="PANTHER" id="PTHR37309">
    <property type="entry name" value="SLR0284 PROTEIN"/>
    <property type="match status" value="1"/>
</dbReference>
<protein>
    <recommendedName>
        <fullName evidence="4">Integral inner membrane protein</fullName>
    </recommendedName>
</protein>
<keyword evidence="3" id="KW-1185">Reference proteome</keyword>
<feature type="transmembrane region" description="Helical" evidence="1">
    <location>
        <begin position="90"/>
        <end position="112"/>
    </location>
</feature>
<dbReference type="OrthoDB" id="7205479at2"/>
<dbReference type="RefSeq" id="WP_057896776.1">
    <property type="nucleotide sequence ID" value="NZ_AZEH01000039.1"/>
</dbReference>
<dbReference type="InterPro" id="IPR007165">
    <property type="entry name" value="Phage_holin_4_2"/>
</dbReference>
<comment type="caution">
    <text evidence="2">The sequence shown here is derived from an EMBL/GenBank/DDBJ whole genome shotgun (WGS) entry which is preliminary data.</text>
</comment>
<proteinExistence type="predicted"/>
<feature type="transmembrane region" description="Helical" evidence="1">
    <location>
        <begin position="7"/>
        <end position="24"/>
    </location>
</feature>
<dbReference type="Pfam" id="PF04020">
    <property type="entry name" value="Phage_holin_4_2"/>
    <property type="match status" value="1"/>
</dbReference>
<feature type="transmembrane region" description="Helical" evidence="1">
    <location>
        <begin position="30"/>
        <end position="47"/>
    </location>
</feature>
<gene>
    <name evidence="2" type="ORF">FD46_GL001972</name>
</gene>
<dbReference type="EMBL" id="AZEH01000039">
    <property type="protein sequence ID" value="KRL04835.1"/>
    <property type="molecule type" value="Genomic_DNA"/>
</dbReference>
<accession>A0A0R1MJY0</accession>
<dbReference type="Proteomes" id="UP000051686">
    <property type="component" value="Unassembled WGS sequence"/>
</dbReference>
<evidence type="ECO:0000313" key="2">
    <source>
        <dbReference type="EMBL" id="KRL04835.1"/>
    </source>
</evidence>
<dbReference type="PANTHER" id="PTHR37309:SF1">
    <property type="entry name" value="SLR0284 PROTEIN"/>
    <property type="match status" value="1"/>
</dbReference>
<keyword evidence="1" id="KW-0472">Membrane</keyword>
<name>A0A0R1MJY0_9LACO</name>
<feature type="transmembrane region" description="Helical" evidence="1">
    <location>
        <begin position="52"/>
        <end position="70"/>
    </location>
</feature>
<sequence length="116" mass="13087">MLFLRRVLINAIIFIAAAGFFPQYFYVSSIWISLIAAVTLGLLNAFVKPVLLILSLPITFMTLGLFYFVINAFMLEMTSFLVGNSFKFSSFGAAFFMALILGFINLIITNYFQTDH</sequence>
<keyword evidence="1" id="KW-1133">Transmembrane helix</keyword>
<dbReference type="STRING" id="1423777.FD46_GL001972"/>
<organism evidence="2 3">
    <name type="scientific">Liquorilactobacillus oeni DSM 19972</name>
    <dbReference type="NCBI Taxonomy" id="1423777"/>
    <lineage>
        <taxon>Bacteria</taxon>
        <taxon>Bacillati</taxon>
        <taxon>Bacillota</taxon>
        <taxon>Bacilli</taxon>
        <taxon>Lactobacillales</taxon>
        <taxon>Lactobacillaceae</taxon>
        <taxon>Liquorilactobacillus</taxon>
    </lineage>
</organism>
<dbReference type="PATRIC" id="fig|1423777.3.peg.2029"/>
<evidence type="ECO:0000313" key="3">
    <source>
        <dbReference type="Proteomes" id="UP000051686"/>
    </source>
</evidence>
<keyword evidence="1" id="KW-0812">Transmembrane</keyword>
<evidence type="ECO:0000256" key="1">
    <source>
        <dbReference type="SAM" id="Phobius"/>
    </source>
</evidence>
<dbReference type="AlphaFoldDB" id="A0A0R1MJY0"/>